<organism evidence="2">
    <name type="scientific">Amblyomma triste</name>
    <name type="common">Neotropical tick</name>
    <dbReference type="NCBI Taxonomy" id="251400"/>
    <lineage>
        <taxon>Eukaryota</taxon>
        <taxon>Metazoa</taxon>
        <taxon>Ecdysozoa</taxon>
        <taxon>Arthropoda</taxon>
        <taxon>Chelicerata</taxon>
        <taxon>Arachnida</taxon>
        <taxon>Acari</taxon>
        <taxon>Parasitiformes</taxon>
        <taxon>Ixodida</taxon>
        <taxon>Ixodoidea</taxon>
        <taxon>Ixodidae</taxon>
        <taxon>Amblyomminae</taxon>
        <taxon>Amblyomma</taxon>
    </lineage>
</organism>
<feature type="signal peptide" evidence="1">
    <location>
        <begin position="1"/>
        <end position="24"/>
    </location>
</feature>
<reference evidence="2" key="1">
    <citation type="submission" date="2014-03" db="EMBL/GenBank/DDBJ databases">
        <title>The sialotranscriptome of Amblyomma triste, Amblyomma parvum and Amblyomma cajennense ticks, uncovered by 454-based RNA-seq.</title>
        <authorList>
            <person name="Garcia G.R."/>
            <person name="Gardinassi L.G."/>
            <person name="Ribeiro J.M."/>
            <person name="Anatriello E."/>
            <person name="Ferreira B.R."/>
            <person name="Moreira H.N."/>
            <person name="Mafra C."/>
            <person name="Olegario M.M."/>
            <person name="Szabo P.J."/>
            <person name="Miranda-Santos I.K."/>
            <person name="Maruyama S.R."/>
        </authorList>
    </citation>
    <scope>NUCLEOTIDE SEQUENCE</scope>
    <source>
        <strain evidence="2">Mato Grasso do Sul</strain>
        <tissue evidence="2">Salivary glands</tissue>
    </source>
</reference>
<sequence length="148" mass="16250">MPGKWGYLYFFLLVMQHLLRVSQSCDWCDRSAKDPYQGCLGTCDANKPYEGCGSGCWCYHGGTHPVEGYDMGGFCYEADEDNEPKEDNSQTAATAIQLTAAALQAGTVVASRIPISKVKIGRGAAKFAAKIRMPKIKFKIPRMKLSRG</sequence>
<feature type="chain" id="PRO_5001515950" evidence="1">
    <location>
        <begin position="25"/>
        <end position="148"/>
    </location>
</feature>
<protein>
    <submittedName>
        <fullName evidence="2">Putative secreted protein</fullName>
    </submittedName>
</protein>
<evidence type="ECO:0000313" key="2">
    <source>
        <dbReference type="EMBL" id="JAC27916.1"/>
    </source>
</evidence>
<dbReference type="EMBL" id="GBBM01007502">
    <property type="protein sequence ID" value="JAC27916.1"/>
    <property type="molecule type" value="mRNA"/>
</dbReference>
<keyword evidence="1" id="KW-0732">Signal</keyword>
<dbReference type="AlphaFoldDB" id="A0A023G152"/>
<evidence type="ECO:0000256" key="1">
    <source>
        <dbReference type="SAM" id="SignalP"/>
    </source>
</evidence>
<name>A0A023G152_AMBTT</name>
<accession>A0A023G152</accession>
<proteinExistence type="evidence at transcript level"/>